<name>A0A1X7S605_ZYMT9</name>
<protein>
    <submittedName>
        <fullName evidence="2">Uncharacterized protein</fullName>
    </submittedName>
</protein>
<proteinExistence type="predicted"/>
<evidence type="ECO:0000313" key="2">
    <source>
        <dbReference type="EMBL" id="SMQ54950.1"/>
    </source>
</evidence>
<evidence type="ECO:0000313" key="3">
    <source>
        <dbReference type="Proteomes" id="UP000215127"/>
    </source>
</evidence>
<gene>
    <name evidence="2" type="ORF">ZT3D7_G10105</name>
</gene>
<sequence length="235" mass="25868">MSSTDSKIESAVPRGHPLPPVPMSTRELAAYFPHHATYPEIMFRYHRNGWNLAQVAKAQLIARDAYDQDTFTKRAQSMRQQIGTAGNEKYGIHNFSASDVQWRGHPDFQPFTNQGSAAVNQALYDISRANPPVLPPSSVRPLPAATLAQVANGVVEHPTGEDAAVFTAAIRWALYHGVADQYTTDDVLSIVNNPVNHCAPPSAPGRRLNVLPAGASTHRWDQDCRDRVQAVARPW</sequence>
<dbReference type="EMBL" id="LT853701">
    <property type="protein sequence ID" value="SMQ54950.1"/>
    <property type="molecule type" value="Genomic_DNA"/>
</dbReference>
<keyword evidence="3" id="KW-1185">Reference proteome</keyword>
<dbReference type="Proteomes" id="UP000215127">
    <property type="component" value="Chromosome 10"/>
</dbReference>
<dbReference type="STRING" id="1276538.A0A1X7S605"/>
<reference evidence="2 3" key="1">
    <citation type="submission" date="2016-06" db="EMBL/GenBank/DDBJ databases">
        <authorList>
            <person name="Kjaerup R.B."/>
            <person name="Dalgaard T.S."/>
            <person name="Juul-Madsen H.R."/>
        </authorList>
    </citation>
    <scope>NUCLEOTIDE SEQUENCE [LARGE SCALE GENOMIC DNA]</scope>
</reference>
<accession>A0A1X7S605</accession>
<feature type="region of interest" description="Disordered" evidence="1">
    <location>
        <begin position="1"/>
        <end position="20"/>
    </location>
</feature>
<evidence type="ECO:0000256" key="1">
    <source>
        <dbReference type="SAM" id="MobiDB-lite"/>
    </source>
</evidence>
<dbReference type="AlphaFoldDB" id="A0A1X7S605"/>
<organism evidence="2 3">
    <name type="scientific">Zymoseptoria tritici (strain ST99CH_3D7)</name>
    <dbReference type="NCBI Taxonomy" id="1276538"/>
    <lineage>
        <taxon>Eukaryota</taxon>
        <taxon>Fungi</taxon>
        <taxon>Dikarya</taxon>
        <taxon>Ascomycota</taxon>
        <taxon>Pezizomycotina</taxon>
        <taxon>Dothideomycetes</taxon>
        <taxon>Dothideomycetidae</taxon>
        <taxon>Mycosphaerellales</taxon>
        <taxon>Mycosphaerellaceae</taxon>
        <taxon>Zymoseptoria</taxon>
    </lineage>
</organism>